<organism evidence="1 2">
    <name type="scientific">Latilactobacillus sakei</name>
    <name type="common">Lactobacillus sakei</name>
    <dbReference type="NCBI Taxonomy" id="1599"/>
    <lineage>
        <taxon>Bacteria</taxon>
        <taxon>Bacillati</taxon>
        <taxon>Bacillota</taxon>
        <taxon>Bacilli</taxon>
        <taxon>Lactobacillales</taxon>
        <taxon>Lactobacillaceae</taxon>
        <taxon>Latilactobacillus</taxon>
    </lineage>
</organism>
<name>A0A2H1MG94_LATSK</name>
<sequence length="128" mass="14384">MRLNSLLWVTPMVFSAVAFFNQVDTQASPNAGMMVEVAADSQGSDGDKDSVSVGFYRKKPKKDQHYSLLNTPVDYAPTRQQLKHLPVYFPPVDVENYYLGQLYRNISGTLIFGGRVPSRTLLKRPLSE</sequence>
<evidence type="ECO:0000313" key="1">
    <source>
        <dbReference type="EMBL" id="SPE22885.1"/>
    </source>
</evidence>
<reference evidence="1 2" key="1">
    <citation type="submission" date="2018-02" db="EMBL/GenBank/DDBJ databases">
        <authorList>
            <person name="Rodrigo-Torres L."/>
            <person name="Arahal R. D."/>
            <person name="Lucena T."/>
        </authorList>
    </citation>
    <scope>NUCLEOTIDE SEQUENCE [LARGE SCALE GENOMIC DNA]</scope>
    <source>
        <strain evidence="1 2">CECT 9267</strain>
    </source>
</reference>
<proteinExistence type="predicted"/>
<dbReference type="AlphaFoldDB" id="A0A2H1MG94"/>
<protein>
    <submittedName>
        <fullName evidence="1">Uncharacterized protein</fullName>
    </submittedName>
</protein>
<evidence type="ECO:0000313" key="2">
    <source>
        <dbReference type="Proteomes" id="UP000239650"/>
    </source>
</evidence>
<accession>A0A2H1MG94</accession>
<comment type="caution">
    <text evidence="1">The sequence shown here is derived from an EMBL/GenBank/DDBJ whole genome shotgun (WGS) entry which is preliminary data.</text>
</comment>
<dbReference type="EMBL" id="OKRC01000010">
    <property type="protein sequence ID" value="SPE22885.1"/>
    <property type="molecule type" value="Genomic_DNA"/>
</dbReference>
<gene>
    <name evidence="1" type="ORF">LAS9267_01789</name>
</gene>
<dbReference type="Proteomes" id="UP000239650">
    <property type="component" value="Unassembled WGS sequence"/>
</dbReference>
<dbReference type="RefSeq" id="WP_016264511.1">
    <property type="nucleotide sequence ID" value="NZ_BJLN01000003.1"/>
</dbReference>